<dbReference type="CDD" id="cd05152">
    <property type="entry name" value="MPH2"/>
    <property type="match status" value="1"/>
</dbReference>
<accession>A0A220MQT2</accession>
<protein>
    <recommendedName>
        <fullName evidence="1">Aminoglycoside phosphotransferase domain-containing protein</fullName>
    </recommendedName>
</protein>
<dbReference type="Proteomes" id="UP000197781">
    <property type="component" value="Chromosome"/>
</dbReference>
<feature type="domain" description="Aminoglycoside phosphotransferase" evidence="1">
    <location>
        <begin position="25"/>
        <end position="264"/>
    </location>
</feature>
<dbReference type="InterPro" id="IPR051678">
    <property type="entry name" value="AGP_Transferase"/>
</dbReference>
<dbReference type="Gene3D" id="3.90.1200.10">
    <property type="match status" value="1"/>
</dbReference>
<proteinExistence type="predicted"/>
<dbReference type="InterPro" id="IPR011009">
    <property type="entry name" value="Kinase-like_dom_sf"/>
</dbReference>
<dbReference type="PANTHER" id="PTHR21310:SF15">
    <property type="entry name" value="AMINOGLYCOSIDE PHOSPHOTRANSFERASE DOMAIN-CONTAINING PROTEIN"/>
    <property type="match status" value="1"/>
</dbReference>
<evidence type="ECO:0000313" key="3">
    <source>
        <dbReference type="Proteomes" id="UP000197781"/>
    </source>
</evidence>
<organism evidence="2 3">
    <name type="scientific">Brevibacillus formosus</name>
    <dbReference type="NCBI Taxonomy" id="54913"/>
    <lineage>
        <taxon>Bacteria</taxon>
        <taxon>Bacillati</taxon>
        <taxon>Bacillota</taxon>
        <taxon>Bacilli</taxon>
        <taxon>Bacillales</taxon>
        <taxon>Paenibacillaceae</taxon>
        <taxon>Brevibacillus</taxon>
    </lineage>
</organism>
<dbReference type="PANTHER" id="PTHR21310">
    <property type="entry name" value="AMINOGLYCOSIDE PHOSPHOTRANSFERASE-RELATED-RELATED"/>
    <property type="match status" value="1"/>
</dbReference>
<dbReference type="RefSeq" id="WP_088910341.1">
    <property type="nucleotide sequence ID" value="NZ_CP018145.1"/>
</dbReference>
<sequence>MSKNNVEHMLAIAKNNGILVDPTTVKVNESGLDFLAIFASTIDGVAWVLRQPRRDDVVKTARYEKKVLDLVAKHLRVEVPDWQVHTSEFIAYPILGGTPMATINMETKNYEWYLNPESLPELCTQTWAEALVELHGIHHDLARDAGIRVKQPSEARASLREKMNEVKHVFGVSRALWDRWQNWLMDDTFWPAHSALVHGDLHPGHILVAENGKVTGLLDWTESEVADPAIDFTVVYLLFGDTGLADFIQRYEKTGGRVWPRMHEHIVEMTAAYPVTLATFALKSGLEEFKIMARQALGVDENGIEISS</sequence>
<dbReference type="Gene3D" id="3.30.200.20">
    <property type="entry name" value="Phosphorylase Kinase, domain 1"/>
    <property type="match status" value="1"/>
</dbReference>
<dbReference type="KEGG" id="bfm:BP422_27075"/>
<dbReference type="AlphaFoldDB" id="A0A220MQT2"/>
<evidence type="ECO:0000259" key="1">
    <source>
        <dbReference type="Pfam" id="PF01636"/>
    </source>
</evidence>
<dbReference type="EMBL" id="CP018145">
    <property type="protein sequence ID" value="ASJ56860.1"/>
    <property type="molecule type" value="Genomic_DNA"/>
</dbReference>
<dbReference type="InterPro" id="IPR002575">
    <property type="entry name" value="Aminoglycoside_PTrfase"/>
</dbReference>
<dbReference type="SUPFAM" id="SSF56112">
    <property type="entry name" value="Protein kinase-like (PK-like)"/>
    <property type="match status" value="1"/>
</dbReference>
<name>A0A220MQT2_9BACL</name>
<evidence type="ECO:0000313" key="2">
    <source>
        <dbReference type="EMBL" id="ASJ56860.1"/>
    </source>
</evidence>
<gene>
    <name evidence="2" type="ORF">BP422_27075</name>
</gene>
<dbReference type="Pfam" id="PF01636">
    <property type="entry name" value="APH"/>
    <property type="match status" value="1"/>
</dbReference>
<reference evidence="2 3" key="1">
    <citation type="submission" date="2016-11" db="EMBL/GenBank/DDBJ databases">
        <authorList>
            <person name="Jaros S."/>
            <person name="Januszkiewicz K."/>
            <person name="Wedrychowicz H."/>
        </authorList>
    </citation>
    <scope>NUCLEOTIDE SEQUENCE [LARGE SCALE GENOMIC DNA]</scope>
    <source>
        <strain evidence="2 3">NF2</strain>
    </source>
</reference>